<dbReference type="Gene3D" id="3.90.70.10">
    <property type="entry name" value="Cysteine proteinases"/>
    <property type="match status" value="1"/>
</dbReference>
<dbReference type="Proteomes" id="UP000271889">
    <property type="component" value="Unassembled WGS sequence"/>
</dbReference>
<dbReference type="SUPFAM" id="SSF54001">
    <property type="entry name" value="Cysteine proteinases"/>
    <property type="match status" value="1"/>
</dbReference>
<name>A0A3P6T8Y0_CYLGO</name>
<dbReference type="InterPro" id="IPR001394">
    <property type="entry name" value="Peptidase_C19_UCH"/>
</dbReference>
<evidence type="ECO:0000313" key="2">
    <source>
        <dbReference type="EMBL" id="VDK84542.1"/>
    </source>
</evidence>
<keyword evidence="3" id="KW-1185">Reference proteome</keyword>
<dbReference type="OrthoDB" id="265776at2759"/>
<dbReference type="AlphaFoldDB" id="A0A3P6T8Y0"/>
<proteinExistence type="predicted"/>
<dbReference type="Pfam" id="PF00443">
    <property type="entry name" value="UCH"/>
    <property type="match status" value="1"/>
</dbReference>
<evidence type="ECO:0000259" key="1">
    <source>
        <dbReference type="Pfam" id="PF00443"/>
    </source>
</evidence>
<dbReference type="EMBL" id="UYRV01030266">
    <property type="protein sequence ID" value="VDK84542.1"/>
    <property type="molecule type" value="Genomic_DNA"/>
</dbReference>
<evidence type="ECO:0000313" key="3">
    <source>
        <dbReference type="Proteomes" id="UP000271889"/>
    </source>
</evidence>
<sequence>MNATLQMLVNNIELKTYFLEKYYKMDINPNNPLGFRGRLAEAFADFMRHMWNCQNRAIEPAKIKVC</sequence>
<gene>
    <name evidence="2" type="ORF">CGOC_LOCUS8312</name>
</gene>
<feature type="domain" description="Peptidase C19 ubiquitin carboxyl-terminal hydrolase" evidence="1">
    <location>
        <begin position="1"/>
        <end position="64"/>
    </location>
</feature>
<accession>A0A3P6T8Y0</accession>
<dbReference type="GO" id="GO:0016579">
    <property type="term" value="P:protein deubiquitination"/>
    <property type="evidence" value="ECO:0007669"/>
    <property type="project" value="InterPro"/>
</dbReference>
<reference evidence="2 3" key="1">
    <citation type="submission" date="2018-11" db="EMBL/GenBank/DDBJ databases">
        <authorList>
            <consortium name="Pathogen Informatics"/>
        </authorList>
    </citation>
    <scope>NUCLEOTIDE SEQUENCE [LARGE SCALE GENOMIC DNA]</scope>
</reference>
<dbReference type="GO" id="GO:0004843">
    <property type="term" value="F:cysteine-type deubiquitinase activity"/>
    <property type="evidence" value="ECO:0007669"/>
    <property type="project" value="InterPro"/>
</dbReference>
<protein>
    <recommendedName>
        <fullName evidence="1">Peptidase C19 ubiquitin carboxyl-terminal hydrolase domain-containing protein</fullName>
    </recommendedName>
</protein>
<dbReference type="InterPro" id="IPR038765">
    <property type="entry name" value="Papain-like_cys_pep_sf"/>
</dbReference>
<organism evidence="2 3">
    <name type="scientific">Cylicostephanus goldi</name>
    <name type="common">Nematode worm</name>
    <dbReference type="NCBI Taxonomy" id="71465"/>
    <lineage>
        <taxon>Eukaryota</taxon>
        <taxon>Metazoa</taxon>
        <taxon>Ecdysozoa</taxon>
        <taxon>Nematoda</taxon>
        <taxon>Chromadorea</taxon>
        <taxon>Rhabditida</taxon>
        <taxon>Rhabditina</taxon>
        <taxon>Rhabditomorpha</taxon>
        <taxon>Strongyloidea</taxon>
        <taxon>Strongylidae</taxon>
        <taxon>Cylicostephanus</taxon>
    </lineage>
</organism>